<dbReference type="CDD" id="cd07989">
    <property type="entry name" value="LPLAT_AGPAT-like"/>
    <property type="match status" value="1"/>
</dbReference>
<proteinExistence type="inferred from homology"/>
<protein>
    <recommendedName>
        <fullName evidence="7">1-acyl-sn-glycerol-3-phosphate acyltransferase</fullName>
        <ecNumber evidence="7">2.3.1.51</ecNumber>
    </recommendedName>
</protein>
<dbReference type="PANTHER" id="PTHR10434">
    <property type="entry name" value="1-ACYL-SN-GLYCEROL-3-PHOSPHATE ACYLTRANSFERASE"/>
    <property type="match status" value="1"/>
</dbReference>
<feature type="domain" description="Phospholipid/glycerol acyltransferase" evidence="9">
    <location>
        <begin position="75"/>
        <end position="190"/>
    </location>
</feature>
<dbReference type="eggNOG" id="COG0204">
    <property type="taxonomic scope" value="Bacteria"/>
</dbReference>
<organism evidence="10 11">
    <name type="scientific">Blautia hydrogenotrophica (strain DSM 10507 / JCM 14656 / S5a33)</name>
    <name type="common">Ruminococcus hydrogenotrophicus</name>
    <dbReference type="NCBI Taxonomy" id="476272"/>
    <lineage>
        <taxon>Bacteria</taxon>
        <taxon>Bacillati</taxon>
        <taxon>Bacillota</taxon>
        <taxon>Clostridia</taxon>
        <taxon>Lachnospirales</taxon>
        <taxon>Lachnospiraceae</taxon>
        <taxon>Blautia</taxon>
    </lineage>
</organism>
<comment type="domain">
    <text evidence="7">The HXXXXD motif is essential for acyltransferase activity and may constitute the binding site for the phosphate moiety of the glycerol-3-phosphate.</text>
</comment>
<gene>
    <name evidence="10" type="ORF">RUMHYD_03816</name>
</gene>
<dbReference type="GO" id="GO:0003841">
    <property type="term" value="F:1-acylglycerol-3-phosphate O-acyltransferase activity"/>
    <property type="evidence" value="ECO:0007669"/>
    <property type="project" value="UniProtKB-UniRule"/>
</dbReference>
<comment type="caution">
    <text evidence="10">The sequence shown here is derived from an EMBL/GenBank/DDBJ whole genome shotgun (WGS) entry which is preliminary data.</text>
</comment>
<keyword evidence="3 7" id="KW-0444">Lipid biosynthesis</keyword>
<dbReference type="PATRIC" id="fig|476272.21.peg.499"/>
<dbReference type="SMART" id="SM00563">
    <property type="entry name" value="PlsC"/>
    <property type="match status" value="1"/>
</dbReference>
<evidence type="ECO:0000256" key="1">
    <source>
        <dbReference type="ARBA" id="ARBA00005189"/>
    </source>
</evidence>
<dbReference type="AlphaFoldDB" id="C0CSE9"/>
<dbReference type="GO" id="GO:0016020">
    <property type="term" value="C:membrane"/>
    <property type="evidence" value="ECO:0007669"/>
    <property type="project" value="InterPro"/>
</dbReference>
<keyword evidence="5 7" id="KW-0443">Lipid metabolism</keyword>
<evidence type="ECO:0000313" key="10">
    <source>
        <dbReference type="EMBL" id="EEG47312.1"/>
    </source>
</evidence>
<reference evidence="10 11" key="2">
    <citation type="submission" date="2009-02" db="EMBL/GenBank/DDBJ databases">
        <title>Draft genome sequence of Blautia hydrogenotrophica DSM 10507 (Ruminococcus hydrogenotrophicus DSM 10507).</title>
        <authorList>
            <person name="Sudarsanam P."/>
            <person name="Ley R."/>
            <person name="Guruge J."/>
            <person name="Turnbaugh P.J."/>
            <person name="Mahowald M."/>
            <person name="Liep D."/>
            <person name="Gordon J."/>
        </authorList>
    </citation>
    <scope>NUCLEOTIDE SEQUENCE [LARGE SCALE GENOMIC DNA]</scope>
    <source>
        <strain evidence="11">DSM 10507 / JCM 14656 / S5a33</strain>
    </source>
</reference>
<keyword evidence="8" id="KW-1133">Transmembrane helix</keyword>
<name>C0CSE9_BLAHS</name>
<comment type="similarity">
    <text evidence="2 7">Belongs to the 1-acyl-sn-glycerol-3-phosphate acyltransferase family.</text>
</comment>
<sequence length="242" mass="28061">MEKTAMKRILMMVFRNLIFVPFGWIRLCYYASHVDKYTEEQRYAMLKKIVYRANWGGKITIDAHGVENIPKEKGFIFYPNHQGLYDVLAIIDACPIPFAVVMKKELQNIQFLKQVFACMKAYAMDREDVKQSMQVILNVTKEVKQGRNFLIFAEGTRSRQGNKLLDFKGGSFKAATKARCPIVPIALVDSYKAFDTGSVEKMTVHIHFLPPLTYEEYRDMKTTEIADEVKRRIETAISEYEK</sequence>
<comment type="catalytic activity">
    <reaction evidence="7">
        <text>a 1-acyl-sn-glycero-3-phosphate + an acyl-CoA = a 1,2-diacyl-sn-glycero-3-phosphate + CoA</text>
        <dbReference type="Rhea" id="RHEA:19709"/>
        <dbReference type="ChEBI" id="CHEBI:57287"/>
        <dbReference type="ChEBI" id="CHEBI:57970"/>
        <dbReference type="ChEBI" id="CHEBI:58342"/>
        <dbReference type="ChEBI" id="CHEBI:58608"/>
        <dbReference type="EC" id="2.3.1.51"/>
    </reaction>
</comment>
<feature type="transmembrane region" description="Helical" evidence="8">
    <location>
        <begin position="12"/>
        <end position="32"/>
    </location>
</feature>
<evidence type="ECO:0000256" key="5">
    <source>
        <dbReference type="ARBA" id="ARBA00023098"/>
    </source>
</evidence>
<dbReference type="PANTHER" id="PTHR10434:SF64">
    <property type="entry name" value="1-ACYL-SN-GLYCEROL-3-PHOSPHATE ACYLTRANSFERASE-RELATED"/>
    <property type="match status" value="1"/>
</dbReference>
<dbReference type="NCBIfam" id="TIGR00530">
    <property type="entry name" value="AGP_acyltrn"/>
    <property type="match status" value="1"/>
</dbReference>
<dbReference type="HOGENOM" id="CLU_027938_6_1_9"/>
<keyword evidence="8" id="KW-0812">Transmembrane</keyword>
<keyword evidence="4 7" id="KW-0808">Transferase</keyword>
<evidence type="ECO:0000256" key="6">
    <source>
        <dbReference type="ARBA" id="ARBA00023315"/>
    </source>
</evidence>
<dbReference type="Proteomes" id="UP000003100">
    <property type="component" value="Unassembled WGS sequence"/>
</dbReference>
<dbReference type="EMBL" id="ACBZ01000205">
    <property type="protein sequence ID" value="EEG47312.1"/>
    <property type="molecule type" value="Genomic_DNA"/>
</dbReference>
<evidence type="ECO:0000259" key="9">
    <source>
        <dbReference type="SMART" id="SM00563"/>
    </source>
</evidence>
<evidence type="ECO:0000256" key="2">
    <source>
        <dbReference type="ARBA" id="ARBA00008655"/>
    </source>
</evidence>
<evidence type="ECO:0000256" key="4">
    <source>
        <dbReference type="ARBA" id="ARBA00022679"/>
    </source>
</evidence>
<keyword evidence="7" id="KW-0594">Phospholipid biosynthesis</keyword>
<dbReference type="GO" id="GO:0006654">
    <property type="term" value="P:phosphatidic acid biosynthetic process"/>
    <property type="evidence" value="ECO:0007669"/>
    <property type="project" value="TreeGrafter"/>
</dbReference>
<evidence type="ECO:0000256" key="3">
    <source>
        <dbReference type="ARBA" id="ARBA00022516"/>
    </source>
</evidence>
<evidence type="ECO:0000256" key="8">
    <source>
        <dbReference type="SAM" id="Phobius"/>
    </source>
</evidence>
<evidence type="ECO:0000313" key="11">
    <source>
        <dbReference type="Proteomes" id="UP000003100"/>
    </source>
</evidence>
<keyword evidence="11" id="KW-1185">Reference proteome</keyword>
<dbReference type="InterPro" id="IPR004552">
    <property type="entry name" value="AGP_acyltrans"/>
</dbReference>
<reference evidence="10 11" key="1">
    <citation type="submission" date="2009-01" db="EMBL/GenBank/DDBJ databases">
        <authorList>
            <person name="Fulton L."/>
            <person name="Clifton S."/>
            <person name="Fulton B."/>
            <person name="Xu J."/>
            <person name="Minx P."/>
            <person name="Pepin K.H."/>
            <person name="Johnson M."/>
            <person name="Bhonagiri V."/>
            <person name="Nash W.E."/>
            <person name="Mardis E.R."/>
            <person name="Wilson R.K."/>
        </authorList>
    </citation>
    <scope>NUCLEOTIDE SEQUENCE [LARGE SCALE GENOMIC DNA]</scope>
    <source>
        <strain evidence="11">DSM 10507 / JCM 14656 / S5a33</strain>
    </source>
</reference>
<evidence type="ECO:0000256" key="7">
    <source>
        <dbReference type="RuleBase" id="RU361267"/>
    </source>
</evidence>
<dbReference type="InterPro" id="IPR002123">
    <property type="entry name" value="Plipid/glycerol_acylTrfase"/>
</dbReference>
<dbReference type="EC" id="2.3.1.51" evidence="7"/>
<comment type="pathway">
    <text evidence="1">Lipid metabolism.</text>
</comment>
<keyword evidence="6 7" id="KW-0012">Acyltransferase</keyword>
<keyword evidence="8" id="KW-0472">Membrane</keyword>
<dbReference type="SUPFAM" id="SSF69593">
    <property type="entry name" value="Glycerol-3-phosphate (1)-acyltransferase"/>
    <property type="match status" value="1"/>
</dbReference>
<dbReference type="Pfam" id="PF01553">
    <property type="entry name" value="Acyltransferase"/>
    <property type="match status" value="1"/>
</dbReference>
<keyword evidence="7" id="KW-1208">Phospholipid metabolism</keyword>
<accession>C0CSE9</accession>